<keyword evidence="7" id="KW-1185">Reference proteome</keyword>
<dbReference type="Proteomes" id="UP001205560">
    <property type="component" value="Unassembled WGS sequence"/>
</dbReference>
<comment type="caution">
    <text evidence="6">The sequence shown here is derived from an EMBL/GenBank/DDBJ whole genome shotgun (WGS) entry which is preliminary data.</text>
</comment>
<reference evidence="6 7" key="1">
    <citation type="submission" date="2022-08" db="EMBL/GenBank/DDBJ databases">
        <title>Reclassification of Massilia species as members of the genera Telluria, Duganella, Pseudoduganella, Mokoshia gen. nov. and Zemynaea gen. nov. using orthogonal and non-orthogonal genome-based approaches.</title>
        <authorList>
            <person name="Bowman J.P."/>
        </authorList>
    </citation>
    <scope>NUCLEOTIDE SEQUENCE [LARGE SCALE GENOMIC DNA]</scope>
    <source>
        <strain evidence="6 7">LMG 28164</strain>
    </source>
</reference>
<dbReference type="Gene3D" id="3.40.50.300">
    <property type="entry name" value="P-loop containing nucleotide triphosphate hydrolases"/>
    <property type="match status" value="1"/>
</dbReference>
<evidence type="ECO:0000256" key="1">
    <source>
        <dbReference type="ARBA" id="ARBA00004806"/>
    </source>
</evidence>
<dbReference type="Pfam" id="PF01583">
    <property type="entry name" value="APS_kinase"/>
    <property type="match status" value="1"/>
</dbReference>
<dbReference type="InterPro" id="IPR027417">
    <property type="entry name" value="P-loop_NTPase"/>
</dbReference>
<evidence type="ECO:0000313" key="6">
    <source>
        <dbReference type="EMBL" id="MCS0590568.1"/>
    </source>
</evidence>
<keyword evidence="3" id="KW-0547">Nucleotide-binding</keyword>
<keyword evidence="6" id="KW-0418">Kinase</keyword>
<keyword evidence="4" id="KW-0067">ATP-binding</keyword>
<feature type="domain" description="APS kinase" evidence="5">
    <location>
        <begin position="17"/>
        <end position="76"/>
    </location>
</feature>
<dbReference type="PANTHER" id="PTHR11055">
    <property type="entry name" value="BIFUNCTIONAL 3'-PHOSPHOADENOSINE 5'-PHOSPHOSULFATE SYNTHASE"/>
    <property type="match status" value="1"/>
</dbReference>
<evidence type="ECO:0000256" key="2">
    <source>
        <dbReference type="ARBA" id="ARBA00022679"/>
    </source>
</evidence>
<evidence type="ECO:0000313" key="7">
    <source>
        <dbReference type="Proteomes" id="UP001205560"/>
    </source>
</evidence>
<dbReference type="SUPFAM" id="SSF52540">
    <property type="entry name" value="P-loop containing nucleoside triphosphate hydrolases"/>
    <property type="match status" value="1"/>
</dbReference>
<protein>
    <submittedName>
        <fullName evidence="6">Adenylyl-sulfate kinase</fullName>
        <ecNumber evidence="6">2.7.1.25</ecNumber>
    </submittedName>
</protein>
<dbReference type="EC" id="2.7.1.25" evidence="6"/>
<accession>A0ABT2A8Q0</accession>
<sequence length="119" mass="12673">MRAPVSSEERQRRAGHRGAVVWITGLSGAGKTTLAMAAERVLFERGCQVFVLDGDKVRNGLCADLGFSLPERSEALLSKSNEGRSDAICGSFYNTGTVIGVPSRVKRLSTAARICNSAT</sequence>
<comment type="pathway">
    <text evidence="1">Sulfur metabolism; hydrogen sulfide biosynthesis; sulfite from sulfate: step 2/3.</text>
</comment>
<evidence type="ECO:0000256" key="4">
    <source>
        <dbReference type="ARBA" id="ARBA00022840"/>
    </source>
</evidence>
<evidence type="ECO:0000259" key="5">
    <source>
        <dbReference type="Pfam" id="PF01583"/>
    </source>
</evidence>
<proteinExistence type="predicted"/>
<dbReference type="RefSeq" id="WP_258846349.1">
    <property type="nucleotide sequence ID" value="NZ_JANUGX010000018.1"/>
</dbReference>
<name>A0ABT2A8Q0_9BURK</name>
<keyword evidence="2 6" id="KW-0808">Transferase</keyword>
<evidence type="ECO:0000256" key="3">
    <source>
        <dbReference type="ARBA" id="ARBA00022741"/>
    </source>
</evidence>
<organism evidence="6 7">
    <name type="scientific">Massilia norwichensis</name>
    <dbReference type="NCBI Taxonomy" id="1442366"/>
    <lineage>
        <taxon>Bacteria</taxon>
        <taxon>Pseudomonadati</taxon>
        <taxon>Pseudomonadota</taxon>
        <taxon>Betaproteobacteria</taxon>
        <taxon>Burkholderiales</taxon>
        <taxon>Oxalobacteraceae</taxon>
        <taxon>Telluria group</taxon>
        <taxon>Massilia</taxon>
    </lineage>
</organism>
<dbReference type="PANTHER" id="PTHR11055:SF1">
    <property type="entry name" value="PAPS SYNTHETASE, ISOFORM D"/>
    <property type="match status" value="1"/>
</dbReference>
<dbReference type="EMBL" id="JANUGX010000018">
    <property type="protein sequence ID" value="MCS0590568.1"/>
    <property type="molecule type" value="Genomic_DNA"/>
</dbReference>
<dbReference type="InterPro" id="IPR059117">
    <property type="entry name" value="APS_kinase_dom"/>
</dbReference>
<gene>
    <name evidence="6" type="ORF">NX782_15340</name>
</gene>
<dbReference type="GO" id="GO:0004020">
    <property type="term" value="F:adenylylsulfate kinase activity"/>
    <property type="evidence" value="ECO:0007669"/>
    <property type="project" value="UniProtKB-EC"/>
</dbReference>